<organism evidence="1 2">
    <name type="scientific">Microbacterium testaceum</name>
    <name type="common">Aureobacterium testaceum</name>
    <name type="synonym">Brevibacterium testaceum</name>
    <dbReference type="NCBI Taxonomy" id="2033"/>
    <lineage>
        <taxon>Bacteria</taxon>
        <taxon>Bacillati</taxon>
        <taxon>Actinomycetota</taxon>
        <taxon>Actinomycetes</taxon>
        <taxon>Micrococcales</taxon>
        <taxon>Microbacteriaceae</taxon>
        <taxon>Microbacterium</taxon>
    </lineage>
</organism>
<reference evidence="1 2" key="1">
    <citation type="submission" date="2019-06" db="EMBL/GenBank/DDBJ databases">
        <title>Whole genome shotgun sequence of Microbacterium testaceum NBRC 12675.</title>
        <authorList>
            <person name="Hosoyama A."/>
            <person name="Uohara A."/>
            <person name="Ohji S."/>
            <person name="Ichikawa N."/>
        </authorList>
    </citation>
    <scope>NUCLEOTIDE SEQUENCE [LARGE SCALE GENOMIC DNA]</scope>
    <source>
        <strain evidence="1 2">NBRC 12675</strain>
    </source>
</reference>
<gene>
    <name evidence="1" type="ORF">MTE01_19500</name>
</gene>
<accession>A0A4Y3QLB0</accession>
<evidence type="ECO:0000313" key="2">
    <source>
        <dbReference type="Proteomes" id="UP000319525"/>
    </source>
</evidence>
<evidence type="ECO:0000313" key="1">
    <source>
        <dbReference type="EMBL" id="GEB46005.1"/>
    </source>
</evidence>
<dbReference type="AlphaFoldDB" id="A0A4Y3QLB0"/>
<name>A0A4Y3QLB0_MICTE</name>
<dbReference type="OrthoDB" id="7056088at2"/>
<dbReference type="RefSeq" id="WP_141377154.1">
    <property type="nucleotide sequence ID" value="NZ_BJML01000005.1"/>
</dbReference>
<comment type="caution">
    <text evidence="1">The sequence shown here is derived from an EMBL/GenBank/DDBJ whole genome shotgun (WGS) entry which is preliminary data.</text>
</comment>
<proteinExistence type="predicted"/>
<dbReference type="EMBL" id="BJML01000005">
    <property type="protein sequence ID" value="GEB46005.1"/>
    <property type="molecule type" value="Genomic_DNA"/>
</dbReference>
<dbReference type="GeneID" id="57144635"/>
<sequence>MDDSVGDILLRWMSEIGSGTIEDLRARIEWMCRTVDIDLPPYASGRWLRDISSLGHCELDWDTGRWSIAPAAIVTLPGGDGLAVLAGERRLRILRALTDAEMWVEEARRASVEGEIPVPTTLFAPFSAADELVQIARVAGAIDAGLSCENIADALTPIEPRRPTGPPAYASELEVLDALFPRDWRTVSANQLNPPEGLYRERINGRWRHLTRRGGEWFDCDLSAGVFAELARRHESAIRWRSEPGRQAADIGTVFVDWGAPLPVLHRRALALCTGFPPRLGVVATTAIFENVPRSIAARVCTSLGQTLVVQ</sequence>
<dbReference type="Proteomes" id="UP000319525">
    <property type="component" value="Unassembled WGS sequence"/>
</dbReference>
<protein>
    <submittedName>
        <fullName evidence="1">Uncharacterized protein</fullName>
    </submittedName>
</protein>